<dbReference type="OrthoDB" id="9802472at2"/>
<dbReference type="Pfam" id="PF21686">
    <property type="entry name" value="LigD_Prim-Pol"/>
    <property type="match status" value="1"/>
</dbReference>
<reference evidence="5" key="1">
    <citation type="journal article" date="2011" name="J. Bacteriol.">
        <title>Genome sequences of eight morphologically diverse alphaproteobacteria.</title>
        <authorList>
            <consortium name="US DOE Joint Genome Institute"/>
            <person name="Brown P.J."/>
            <person name="Kysela D.T."/>
            <person name="Buechlein A."/>
            <person name="Hemmerich C."/>
            <person name="Brun Y.V."/>
        </authorList>
    </citation>
    <scope>NUCLEOTIDE SEQUENCE [LARGE SCALE GENOMIC DNA]</scope>
    <source>
        <strain evidence="5">ATCC 51888 / DSM 1869 / NCIB 11706 / TK 0415</strain>
    </source>
</reference>
<dbReference type="RefSeq" id="WP_013215099.1">
    <property type="nucleotide sequence ID" value="NC_014313.1"/>
</dbReference>
<dbReference type="KEGG" id="hdn:Hden_1070"/>
<dbReference type="InterPro" id="IPR014144">
    <property type="entry name" value="LigD_PE_domain"/>
</dbReference>
<keyword evidence="5" id="KW-1185">Reference proteome</keyword>
<dbReference type="InterPro" id="IPR014145">
    <property type="entry name" value="LigD_pol_dom"/>
</dbReference>
<evidence type="ECO:0000313" key="4">
    <source>
        <dbReference type="EMBL" id="ADJ22884.1"/>
    </source>
</evidence>
<dbReference type="AlphaFoldDB" id="D8JV68"/>
<feature type="compositionally biased region" description="Basic and acidic residues" evidence="1">
    <location>
        <begin position="224"/>
        <end position="233"/>
    </location>
</feature>
<dbReference type="InterPro" id="IPR052171">
    <property type="entry name" value="NHEJ_LigD"/>
</dbReference>
<evidence type="ECO:0000256" key="1">
    <source>
        <dbReference type="SAM" id="MobiDB-lite"/>
    </source>
</evidence>
<proteinExistence type="predicted"/>
<dbReference type="Proteomes" id="UP000002033">
    <property type="component" value="Chromosome"/>
</dbReference>
<dbReference type="PANTHER" id="PTHR42705">
    <property type="entry name" value="BIFUNCTIONAL NON-HOMOLOGOUS END JOINING PROTEIN LIGD"/>
    <property type="match status" value="1"/>
</dbReference>
<accession>D8JV68</accession>
<dbReference type="Gene3D" id="3.90.920.10">
    <property type="entry name" value="DNA primase, PRIM domain"/>
    <property type="match status" value="1"/>
</dbReference>
<dbReference type="NCBIfam" id="TIGR02778">
    <property type="entry name" value="ligD_pol"/>
    <property type="match status" value="1"/>
</dbReference>
<dbReference type="CDD" id="cd04862">
    <property type="entry name" value="PaeLigD_Pol_like"/>
    <property type="match status" value="1"/>
</dbReference>
<dbReference type="HOGENOM" id="CLU_008325_6_0_5"/>
<feature type="compositionally biased region" description="Basic and acidic residues" evidence="1">
    <location>
        <begin position="172"/>
        <end position="182"/>
    </location>
</feature>
<feature type="domain" description="DNA ligase D 3'-phosphoesterase" evidence="2">
    <location>
        <begin position="38"/>
        <end position="145"/>
    </location>
</feature>
<dbReference type="InterPro" id="IPR033651">
    <property type="entry name" value="PaeLigD_Pol-like"/>
</dbReference>
<feature type="region of interest" description="Disordered" evidence="1">
    <location>
        <begin position="172"/>
        <end position="267"/>
    </location>
</feature>
<name>D8JV68_HYPDA</name>
<sequence length="562" mass="62167">MASKQLSEYRAKRDFTKTAEPSGAKSVRPAKHLRFVIQKHDATRLHYDLRLELDGVFKSWAVTKGPSLDPKVKRLAVEVEDHPLDYGDFEGTIPKGQYGGGTVMLWDRGFWAPLGDETPEQQLRKGDLKFVLVGDKLEGSWVLVRIKNDRAGNKRTNWLLIKHRDQIAKPGDDDSILEKDRSVASGRSMTDIAAGRGKGPEPFISKRRHAAKPDAIWNSNRADGQAKEDEKKPVPLRRVLVKKTTKADNRPASQRSAKSNDGGPNTVCGITISNPDKKLWPANTGAAVSKLDLAHYLEAVGPWMLEHIKGRPCSVIRAPDGIDGETFFQRHAMRGMSSEIDLVRISGDREPYIEVNSVEALVALGQIAALEFHPWNCEPLEPDVPGRLVFDLDPAPDVPFDRVVDAANELRERLQAIGLVPFCKTTGGKGLHVVTPLKPRRGDGIGWNEAKTFAGALCQQMAADDPKSYLIKMTKKLRTGRIFLDYLRNDRMATAVAPLSPRARPGATVSMPLTWSQVRKGLDPARFTVHTVPDLLAKSKAWNDYCDSCRPLGAAIKSLLGK</sequence>
<dbReference type="Pfam" id="PF13298">
    <property type="entry name" value="LigD_N"/>
    <property type="match status" value="1"/>
</dbReference>
<dbReference type="PANTHER" id="PTHR42705:SF2">
    <property type="entry name" value="BIFUNCTIONAL NON-HOMOLOGOUS END JOINING PROTEIN LIGD"/>
    <property type="match status" value="1"/>
</dbReference>
<gene>
    <name evidence="4" type="ordered locus">Hden_1070</name>
</gene>
<organism evidence="4 5">
    <name type="scientific">Hyphomicrobium denitrificans (strain ATCC 51888 / DSM 1869 / NCIMB 11706 / TK 0415)</name>
    <dbReference type="NCBI Taxonomy" id="582899"/>
    <lineage>
        <taxon>Bacteria</taxon>
        <taxon>Pseudomonadati</taxon>
        <taxon>Pseudomonadota</taxon>
        <taxon>Alphaproteobacteria</taxon>
        <taxon>Hyphomicrobiales</taxon>
        <taxon>Hyphomicrobiaceae</taxon>
        <taxon>Hyphomicrobium</taxon>
    </lineage>
</organism>
<evidence type="ECO:0000259" key="2">
    <source>
        <dbReference type="Pfam" id="PF13298"/>
    </source>
</evidence>
<dbReference type="eggNOG" id="COG3285">
    <property type="taxonomic scope" value="Bacteria"/>
</dbReference>
<feature type="compositionally biased region" description="Polar residues" evidence="1">
    <location>
        <begin position="251"/>
        <end position="263"/>
    </location>
</feature>
<evidence type="ECO:0000259" key="3">
    <source>
        <dbReference type="Pfam" id="PF21686"/>
    </source>
</evidence>
<evidence type="ECO:0000313" key="5">
    <source>
        <dbReference type="Proteomes" id="UP000002033"/>
    </source>
</evidence>
<dbReference type="EMBL" id="CP002083">
    <property type="protein sequence ID" value="ADJ22884.1"/>
    <property type="molecule type" value="Genomic_DNA"/>
</dbReference>
<dbReference type="STRING" id="582899.Hden_1070"/>
<dbReference type="NCBIfam" id="TIGR02777">
    <property type="entry name" value="LigD_PE_dom"/>
    <property type="match status" value="1"/>
</dbReference>
<feature type="domain" description="DNA ligase D polymerase" evidence="3">
    <location>
        <begin position="290"/>
        <end position="539"/>
    </location>
</feature>
<feature type="compositionally biased region" description="Basic and acidic residues" evidence="1">
    <location>
        <begin position="7"/>
        <end position="17"/>
    </location>
</feature>
<protein>
    <submittedName>
        <fullName evidence="4">DNA polymerase LigD, polymerase domain protein</fullName>
    </submittedName>
</protein>
<feature type="region of interest" description="Disordered" evidence="1">
    <location>
        <begin position="1"/>
        <end position="26"/>
    </location>
</feature>